<accession>A0ABQ3ZKI2</accession>
<proteinExistence type="predicted"/>
<evidence type="ECO:0000313" key="2">
    <source>
        <dbReference type="Proteomes" id="UP000603200"/>
    </source>
</evidence>
<comment type="caution">
    <text evidence="1">The sequence shown here is derived from an EMBL/GenBank/DDBJ whole genome shotgun (WGS) entry which is preliminary data.</text>
</comment>
<sequence>MPGTDIKPTEPDRLDRIEQAIVHISSVLESLRQDHDHAATGASRMASRLDLIDSAVSALAATVAERKRAEPVRETTPDVEGLLTLLDTRQSVPGLWPTVIGVGSLLDLDGRATYESMVTVMTDAQGYQN</sequence>
<evidence type="ECO:0000313" key="1">
    <source>
        <dbReference type="EMBL" id="GIE19084.1"/>
    </source>
</evidence>
<dbReference type="Proteomes" id="UP000603200">
    <property type="component" value="Unassembled WGS sequence"/>
</dbReference>
<name>A0ABQ3ZKI2_9ACTN</name>
<protein>
    <submittedName>
        <fullName evidence="1">Uncharacterized protein</fullName>
    </submittedName>
</protein>
<gene>
    <name evidence="1" type="ORF">Ahu01nite_021860</name>
</gene>
<dbReference type="EMBL" id="BOMN01000027">
    <property type="protein sequence ID" value="GIE19084.1"/>
    <property type="molecule type" value="Genomic_DNA"/>
</dbReference>
<dbReference type="RefSeq" id="WP_203836339.1">
    <property type="nucleotide sequence ID" value="NZ_BAAATV010000005.1"/>
</dbReference>
<reference evidence="1 2" key="1">
    <citation type="submission" date="2021-01" db="EMBL/GenBank/DDBJ databases">
        <title>Whole genome shotgun sequence of Actinoplanes humidus NBRC 14915.</title>
        <authorList>
            <person name="Komaki H."/>
            <person name="Tamura T."/>
        </authorList>
    </citation>
    <scope>NUCLEOTIDE SEQUENCE [LARGE SCALE GENOMIC DNA]</scope>
    <source>
        <strain evidence="1 2">NBRC 14915</strain>
    </source>
</reference>
<organism evidence="1 2">
    <name type="scientific">Winogradskya humida</name>
    <dbReference type="NCBI Taxonomy" id="113566"/>
    <lineage>
        <taxon>Bacteria</taxon>
        <taxon>Bacillati</taxon>
        <taxon>Actinomycetota</taxon>
        <taxon>Actinomycetes</taxon>
        <taxon>Micromonosporales</taxon>
        <taxon>Micromonosporaceae</taxon>
        <taxon>Winogradskya</taxon>
    </lineage>
</organism>
<keyword evidence="2" id="KW-1185">Reference proteome</keyword>